<dbReference type="Pfam" id="PF10309">
    <property type="entry name" value="NCBP3"/>
    <property type="match status" value="1"/>
</dbReference>
<dbReference type="PANTHER" id="PTHR16291:SF0">
    <property type="entry name" value="NUCLEAR CAP-BINDING PROTEIN SUBUNIT 3"/>
    <property type="match status" value="1"/>
</dbReference>
<dbReference type="GO" id="GO:0003729">
    <property type="term" value="F:mRNA binding"/>
    <property type="evidence" value="ECO:0007669"/>
    <property type="project" value="InterPro"/>
</dbReference>
<organism evidence="2 3">
    <name type="scientific">Kockovaella imperatae</name>
    <dbReference type="NCBI Taxonomy" id="4999"/>
    <lineage>
        <taxon>Eukaryota</taxon>
        <taxon>Fungi</taxon>
        <taxon>Dikarya</taxon>
        <taxon>Basidiomycota</taxon>
        <taxon>Agaricomycotina</taxon>
        <taxon>Tremellomycetes</taxon>
        <taxon>Tremellales</taxon>
        <taxon>Cuniculitremaceae</taxon>
        <taxon>Kockovaella</taxon>
    </lineage>
</organism>
<feature type="region of interest" description="Disordered" evidence="1">
    <location>
        <begin position="285"/>
        <end position="417"/>
    </location>
</feature>
<dbReference type="InterPro" id="IPR019416">
    <property type="entry name" value="NCBP3"/>
</dbReference>
<evidence type="ECO:0000313" key="3">
    <source>
        <dbReference type="Proteomes" id="UP000193218"/>
    </source>
</evidence>
<dbReference type="GO" id="GO:0005634">
    <property type="term" value="C:nucleus"/>
    <property type="evidence" value="ECO:0007669"/>
    <property type="project" value="TreeGrafter"/>
</dbReference>
<feature type="region of interest" description="Disordered" evidence="1">
    <location>
        <begin position="207"/>
        <end position="239"/>
    </location>
</feature>
<gene>
    <name evidence="2" type="ORF">BD324DRAFT_651025</name>
</gene>
<evidence type="ECO:0000256" key="1">
    <source>
        <dbReference type="SAM" id="MobiDB-lite"/>
    </source>
</evidence>
<feature type="compositionally biased region" description="Basic and acidic residues" evidence="1">
    <location>
        <begin position="317"/>
        <end position="370"/>
    </location>
</feature>
<keyword evidence="3" id="KW-1185">Reference proteome</keyword>
<evidence type="ECO:0000313" key="2">
    <source>
        <dbReference type="EMBL" id="ORX37432.1"/>
    </source>
</evidence>
<dbReference type="GO" id="GO:0000340">
    <property type="term" value="F:RNA 7-methylguanosine cap binding"/>
    <property type="evidence" value="ECO:0007669"/>
    <property type="project" value="InterPro"/>
</dbReference>
<protein>
    <submittedName>
        <fullName evidence="2">Uncharacterized protein</fullName>
    </submittedName>
</protein>
<dbReference type="AlphaFoldDB" id="A0A1Y1UHC4"/>
<feature type="compositionally biased region" description="Acidic residues" evidence="1">
    <location>
        <begin position="371"/>
        <end position="380"/>
    </location>
</feature>
<dbReference type="InParanoid" id="A0A1Y1UHC4"/>
<proteinExistence type="predicted"/>
<dbReference type="STRING" id="4999.A0A1Y1UHC4"/>
<name>A0A1Y1UHC4_9TREE</name>
<dbReference type="EMBL" id="NBSH01000006">
    <property type="protein sequence ID" value="ORX37432.1"/>
    <property type="molecule type" value="Genomic_DNA"/>
</dbReference>
<dbReference type="GeneID" id="33560059"/>
<dbReference type="PANTHER" id="PTHR16291">
    <property type="entry name" value="NUCLEAR CAP-BINDING PROTEIN SUBUNIT 3"/>
    <property type="match status" value="1"/>
</dbReference>
<reference evidence="2 3" key="1">
    <citation type="submission" date="2017-03" db="EMBL/GenBank/DDBJ databases">
        <title>Widespread Adenine N6-methylation of Active Genes in Fungi.</title>
        <authorList>
            <consortium name="DOE Joint Genome Institute"/>
            <person name="Mondo S.J."/>
            <person name="Dannebaum R.O."/>
            <person name="Kuo R.C."/>
            <person name="Louie K.B."/>
            <person name="Bewick A.J."/>
            <person name="Labutti K."/>
            <person name="Haridas S."/>
            <person name="Kuo A."/>
            <person name="Salamov A."/>
            <person name="Ahrendt S.R."/>
            <person name="Lau R."/>
            <person name="Bowen B.P."/>
            <person name="Lipzen A."/>
            <person name="Sullivan W."/>
            <person name="Andreopoulos W.B."/>
            <person name="Clum A."/>
            <person name="Lindquist E."/>
            <person name="Daum C."/>
            <person name="Northen T.R."/>
            <person name="Ramamoorthy G."/>
            <person name="Schmitz R.J."/>
            <person name="Gryganskyi A."/>
            <person name="Culley D."/>
            <person name="Magnuson J."/>
            <person name="James T.Y."/>
            <person name="O'Malley M.A."/>
            <person name="Stajich J.E."/>
            <person name="Spatafora J.W."/>
            <person name="Visel A."/>
            <person name="Grigoriev I.V."/>
        </authorList>
    </citation>
    <scope>NUCLEOTIDE SEQUENCE [LARGE SCALE GENOMIC DNA]</scope>
    <source>
        <strain evidence="2 3">NRRL Y-17943</strain>
    </source>
</reference>
<dbReference type="OrthoDB" id="422106at2759"/>
<dbReference type="RefSeq" id="XP_021871470.1">
    <property type="nucleotide sequence ID" value="XM_022018250.1"/>
</dbReference>
<accession>A0A1Y1UHC4</accession>
<sequence length="417" mass="46167">MLPYEGTPPPDEHPTLGVETSEAQSTDPLDRPLDDYRAEVPDHVKSLMGRMSRGKVYLLEETPAIIHVDGEERVRRDPRIAELAAQLDTHDPTAWLAAVSESVRSPIRPNALFIRSDVIKHLSTSKVFSWTTSLGAGVMGIEWLNDTTLILLFPTPAAALLALTLLSKAGFDPTEGDDPLLERSAHTVPIHLLPQAELDPTDSKAGTELLASSQPEDSSAPRRRGRGTFASSQSGSDRPLLASDEMANEWNLAPGVDANARITVRFAVESDSELRREAKMSEWYQRHGRRAGKETATGARRSMGREDDAQLTWQGRDSGEGREFAKRISRERRDPYSRPSGNDRARGRGRRTAEDLDKELEGFARRRNGQDGDETMDLDADLNGSGDGRRQRRDRRGKEDLDSELDSMFAARNPAPA</sequence>
<dbReference type="Proteomes" id="UP000193218">
    <property type="component" value="Unassembled WGS sequence"/>
</dbReference>
<feature type="region of interest" description="Disordered" evidence="1">
    <location>
        <begin position="1"/>
        <end position="35"/>
    </location>
</feature>
<comment type="caution">
    <text evidence="2">The sequence shown here is derived from an EMBL/GenBank/DDBJ whole genome shotgun (WGS) entry which is preliminary data.</text>
</comment>